<dbReference type="AlphaFoldDB" id="A0A2K4XC32"/>
<feature type="transmembrane region" description="Helical" evidence="1">
    <location>
        <begin position="7"/>
        <end position="25"/>
    </location>
</feature>
<feature type="transmembrane region" description="Helical" evidence="1">
    <location>
        <begin position="59"/>
        <end position="79"/>
    </location>
</feature>
<sequence>MNYKKMYYPVKALAALSLVAVAIKYWMPTEIGFAFMLLPYLVLYFLASANNYQNKRLFLIRIIAALFTIILAPVLIFGIEPDPQAGIGIMFLLVMQLTAISASEFIILFFNVDND</sequence>
<feature type="transmembrane region" description="Helical" evidence="1">
    <location>
        <begin position="85"/>
        <end position="110"/>
    </location>
</feature>
<evidence type="ECO:0000313" key="3">
    <source>
        <dbReference type="EMBL" id="SOU41880.1"/>
    </source>
</evidence>
<dbReference type="RefSeq" id="WP_104643234.1">
    <property type="nucleotide sequence ID" value="NZ_AQGW01000017.1"/>
</dbReference>
<keyword evidence="1" id="KW-0472">Membrane</keyword>
<dbReference type="Proteomes" id="UP000238288">
    <property type="component" value="Chromosome PCAR9a"/>
</dbReference>
<protein>
    <submittedName>
        <fullName evidence="3">Uncharacterized protein</fullName>
    </submittedName>
</protein>
<accession>A0A2K4XC32</accession>
<keyword evidence="1" id="KW-1133">Transmembrane helix</keyword>
<dbReference type="Proteomes" id="UP000615003">
    <property type="component" value="Unassembled WGS sequence"/>
</dbReference>
<dbReference type="GeneID" id="93664567"/>
<organism evidence="3 4">
    <name type="scientific">Pseudoalteromonas carrageenovora IAM 12662</name>
    <dbReference type="NCBI Taxonomy" id="1314868"/>
    <lineage>
        <taxon>Bacteria</taxon>
        <taxon>Pseudomonadati</taxon>
        <taxon>Pseudomonadota</taxon>
        <taxon>Gammaproteobacteria</taxon>
        <taxon>Alteromonadales</taxon>
        <taxon>Pseudoalteromonadaceae</taxon>
        <taxon>Pseudoalteromonas</taxon>
    </lineage>
</organism>
<gene>
    <name evidence="3" type="ORF">PCAR9_A31075</name>
    <name evidence="2" type="ORF">PCARR_a3737</name>
</gene>
<dbReference type="EMBL" id="LT965928">
    <property type="protein sequence ID" value="SOU41880.1"/>
    <property type="molecule type" value="Genomic_DNA"/>
</dbReference>
<keyword evidence="1" id="KW-0812">Transmembrane</keyword>
<dbReference type="EMBL" id="AQGW01000017">
    <property type="protein sequence ID" value="MBE0381727.1"/>
    <property type="molecule type" value="Genomic_DNA"/>
</dbReference>
<feature type="transmembrane region" description="Helical" evidence="1">
    <location>
        <begin position="31"/>
        <end position="47"/>
    </location>
</feature>
<evidence type="ECO:0000313" key="5">
    <source>
        <dbReference type="Proteomes" id="UP000615003"/>
    </source>
</evidence>
<dbReference type="OrthoDB" id="6314473at2"/>
<evidence type="ECO:0000313" key="4">
    <source>
        <dbReference type="Proteomes" id="UP000238288"/>
    </source>
</evidence>
<reference evidence="2 5" key="1">
    <citation type="submission" date="2015-06" db="EMBL/GenBank/DDBJ databases">
        <title>Genome sequence of Pseudoalteromonas carrageenovora.</title>
        <authorList>
            <person name="Xie B.-B."/>
            <person name="Rong J.-C."/>
            <person name="Qin Q.-L."/>
            <person name="Zhang Y.-Z."/>
        </authorList>
    </citation>
    <scope>NUCLEOTIDE SEQUENCE [LARGE SCALE GENOMIC DNA]</scope>
    <source>
        <strain evidence="2 5">IAM 12662</strain>
    </source>
</reference>
<reference evidence="3 4" key="2">
    <citation type="submission" date="2017-11" db="EMBL/GenBank/DDBJ databases">
        <authorList>
            <person name="Han C.G."/>
        </authorList>
    </citation>
    <scope>NUCLEOTIDE SEQUENCE [LARGE SCALE GENOMIC DNA]</scope>
    <source>
        <strain evidence="4">ATCC 43555</strain>
        <strain evidence="3">ATCC43555</strain>
    </source>
</reference>
<name>A0A2K4XC32_PSEVC</name>
<evidence type="ECO:0000313" key="2">
    <source>
        <dbReference type="EMBL" id="MBE0381727.1"/>
    </source>
</evidence>
<keyword evidence="5" id="KW-1185">Reference proteome</keyword>
<proteinExistence type="predicted"/>
<evidence type="ECO:0000256" key="1">
    <source>
        <dbReference type="SAM" id="Phobius"/>
    </source>
</evidence>